<gene>
    <name evidence="1" type="primary">gCPXV0293</name>
</gene>
<sequence length="88" mass="9633">MLDPSTGWVLMLLSFSSSLHLMLIDISQSLIIDRASSRVIAGESLPCPGDTLDNLAFTVFPSEYSEMDEIFGHLVNPKSIIRPPPTTV</sequence>
<dbReference type="EMBL" id="LN864566">
    <property type="protein sequence ID" value="CRL87029.1"/>
    <property type="molecule type" value="Genomic_DNA"/>
</dbReference>
<organismHost>
    <name type="scientific">Bos taurus</name>
    <name type="common">Bovine</name>
    <dbReference type="NCBI Taxonomy" id="9913"/>
</organismHost>
<organismHost>
    <name type="scientific">Homo sapiens</name>
    <name type="common">Human</name>
    <dbReference type="NCBI Taxonomy" id="9606"/>
</organismHost>
<organismHost>
    <name type="scientific">Apodemus sylvaticus</name>
    <name type="common">European woodmouse</name>
    <dbReference type="NCBI Taxonomy" id="10129"/>
</organismHost>
<organismHost>
    <name type="scientific">Microtus agrestis</name>
    <name type="common">Short-tailed field vole</name>
    <dbReference type="NCBI Taxonomy" id="29092"/>
</organismHost>
<reference evidence="1" key="2">
    <citation type="submission" date="2015-05" db="EMBL/GenBank/DDBJ databases">
        <title>Utilizing next-generation sequencing to resolve the backbone and inform taxonomy of the Core Goodeniaceae.</title>
        <authorList>
            <person name="Michener P.S."/>
            <person name="Gardner A.G."/>
            <person name="Jabaily R.S."/>
            <person name="Sessa E."/>
        </authorList>
    </citation>
    <scope>NUCLEOTIDE SEQUENCE</scope>
    <source>
        <strain evidence="1">FM2292</strain>
    </source>
</reference>
<evidence type="ECO:0000313" key="1">
    <source>
        <dbReference type="EMBL" id="CRL86739.1"/>
    </source>
</evidence>
<reference evidence="1" key="1">
    <citation type="journal article" date="2015" name="J. Virol.">
        <title>Out of the reservoir: Phenotypic and genotypic characterization of a novel cowpox virus isolated from a common vole.</title>
        <authorList>
            <person name="Hoffmann D."/>
            <person name="Franke A."/>
            <person name="Jenckel M."/>
            <person name="Tamosiunaite A."/>
            <person name="Schluckebier J."/>
            <person name="Granzow H."/>
            <person name="Hoffmann B."/>
            <person name="Fischer S."/>
            <person name="Ulrich R.G."/>
            <person name="Hoper D."/>
            <person name="Goller K."/>
            <person name="Osterrieder N."/>
            <person name="Beer M."/>
        </authorList>
    </citation>
    <scope>NUCLEOTIDE SEQUENCE [LARGE SCALE GENOMIC DNA]</scope>
    <source>
        <strain evidence="1">FM2292</strain>
    </source>
</reference>
<accession>A0A0K2YSU7</accession>
<dbReference type="Proteomes" id="UP000154367">
    <property type="component" value="Segment"/>
</dbReference>
<organismHost>
    <name type="scientific">Felis catus</name>
    <name type="common">Cat</name>
    <name type="synonym">Felis silvestris catus</name>
    <dbReference type="NCBI Taxonomy" id="9685"/>
</organismHost>
<organismHost>
    <name type="scientific">Mus musculus</name>
    <name type="common">Mouse</name>
    <dbReference type="NCBI Taxonomy" id="10090"/>
</organismHost>
<organism evidence="1">
    <name type="scientific">Cowpox virus</name>
    <name type="common">CPV</name>
    <dbReference type="NCBI Taxonomy" id="10243"/>
    <lineage>
        <taxon>Viruses</taxon>
        <taxon>Varidnaviria</taxon>
        <taxon>Bamfordvirae</taxon>
        <taxon>Nucleocytoviricota</taxon>
        <taxon>Pokkesviricetes</taxon>
        <taxon>Chitovirales</taxon>
        <taxon>Poxviridae</taxon>
        <taxon>Chordopoxvirinae</taxon>
        <taxon>Orthopoxvirus</taxon>
        <taxon>Orthopoxvirus cowpox</taxon>
    </lineage>
</organism>
<protein>
    <submittedName>
        <fullName evidence="1">Uncharacterized protein</fullName>
    </submittedName>
</protein>
<dbReference type="EMBL" id="LN864566">
    <property type="protein sequence ID" value="CRL86739.1"/>
    <property type="molecule type" value="Genomic_DNA"/>
</dbReference>
<name>A0A0K2YSU7_COWPX</name>
<organismHost>
    <name type="scientific">Myodes glareolus</name>
    <name type="common">Bank vole</name>
    <name type="synonym">Clethrionomys glareolus</name>
    <dbReference type="NCBI Taxonomy" id="447135"/>
</organismHost>
<proteinExistence type="predicted"/>
<organismHost>
    <name type="scientific">Loxodonta africana</name>
    <name type="common">African elephant</name>
    <dbReference type="NCBI Taxonomy" id="9785"/>
</organismHost>